<evidence type="ECO:0000313" key="1">
    <source>
        <dbReference type="EMBL" id="TPX74373.1"/>
    </source>
</evidence>
<dbReference type="AlphaFoldDB" id="A0A507FDP6"/>
<accession>A0A507FDP6</accession>
<organism evidence="1 2">
    <name type="scientific">Chytriomyces confervae</name>
    <dbReference type="NCBI Taxonomy" id="246404"/>
    <lineage>
        <taxon>Eukaryota</taxon>
        <taxon>Fungi</taxon>
        <taxon>Fungi incertae sedis</taxon>
        <taxon>Chytridiomycota</taxon>
        <taxon>Chytridiomycota incertae sedis</taxon>
        <taxon>Chytridiomycetes</taxon>
        <taxon>Chytridiales</taxon>
        <taxon>Chytriomycetaceae</taxon>
        <taxon>Chytriomyces</taxon>
    </lineage>
</organism>
<name>A0A507FDP6_9FUNG</name>
<reference evidence="1 2" key="1">
    <citation type="journal article" date="2019" name="Sci. Rep.">
        <title>Comparative genomics of chytrid fungi reveal insights into the obligate biotrophic and pathogenic lifestyle of Synchytrium endobioticum.</title>
        <authorList>
            <person name="van de Vossenberg B.T.L.H."/>
            <person name="Warris S."/>
            <person name="Nguyen H.D.T."/>
            <person name="van Gent-Pelzer M.P.E."/>
            <person name="Joly D.L."/>
            <person name="van de Geest H.C."/>
            <person name="Bonants P.J.M."/>
            <person name="Smith D.S."/>
            <person name="Levesque C.A."/>
            <person name="van der Lee T.A.J."/>
        </authorList>
    </citation>
    <scope>NUCLEOTIDE SEQUENCE [LARGE SCALE GENOMIC DNA]</scope>
    <source>
        <strain evidence="1 2">CBS 675.73</strain>
    </source>
</reference>
<comment type="caution">
    <text evidence="1">The sequence shown here is derived from an EMBL/GenBank/DDBJ whole genome shotgun (WGS) entry which is preliminary data.</text>
</comment>
<keyword evidence="2" id="KW-1185">Reference proteome</keyword>
<gene>
    <name evidence="1" type="ORF">CcCBS67573_g04355</name>
</gene>
<sequence>MFNLLAHRTSSALLRPLSALGNGAFASLQQTRSIVYKKESNANLPGYILPKQKSKTSFYTKMLKMKFLRLRFGKTGQRARQPRYGRDDAILSKMNF</sequence>
<protein>
    <submittedName>
        <fullName evidence="1">Uncharacterized protein</fullName>
    </submittedName>
</protein>
<dbReference type="Proteomes" id="UP000320333">
    <property type="component" value="Unassembled WGS sequence"/>
</dbReference>
<evidence type="ECO:0000313" key="2">
    <source>
        <dbReference type="Proteomes" id="UP000320333"/>
    </source>
</evidence>
<dbReference type="OrthoDB" id="2122527at2759"/>
<proteinExistence type="predicted"/>
<dbReference type="EMBL" id="QEAP01000129">
    <property type="protein sequence ID" value="TPX74373.1"/>
    <property type="molecule type" value="Genomic_DNA"/>
</dbReference>